<dbReference type="PANTHER" id="PTHR30126">
    <property type="entry name" value="HTH-TYPE TRANSCRIPTIONAL REGULATOR"/>
    <property type="match status" value="1"/>
</dbReference>
<dbReference type="STRING" id="123899.SAMEA3906487_02089"/>
<dbReference type="SUPFAM" id="SSF53850">
    <property type="entry name" value="Periplasmic binding protein-like II"/>
    <property type="match status" value="1"/>
</dbReference>
<dbReference type="PATRIC" id="fig|123899.6.peg.2085"/>
<accession>A0A157SIC7</accession>
<evidence type="ECO:0000256" key="4">
    <source>
        <dbReference type="ARBA" id="ARBA00023163"/>
    </source>
</evidence>
<comment type="similarity">
    <text evidence="1">Belongs to the LysR transcriptional regulatory family.</text>
</comment>
<keyword evidence="3" id="KW-0238">DNA-binding</keyword>
<dbReference type="AlphaFoldDB" id="A0A157SIC7"/>
<organism evidence="6 7">
    <name type="scientific">Bordetella trematum</name>
    <dbReference type="NCBI Taxonomy" id="123899"/>
    <lineage>
        <taxon>Bacteria</taxon>
        <taxon>Pseudomonadati</taxon>
        <taxon>Pseudomonadota</taxon>
        <taxon>Betaproteobacteria</taxon>
        <taxon>Burkholderiales</taxon>
        <taxon>Alcaligenaceae</taxon>
        <taxon>Bordetella</taxon>
    </lineage>
</organism>
<protein>
    <submittedName>
        <fullName evidence="6">LysR family transcriptional regulator</fullName>
    </submittedName>
</protein>
<keyword evidence="2" id="KW-0805">Transcription regulation</keyword>
<dbReference type="GO" id="GO:0000976">
    <property type="term" value="F:transcription cis-regulatory region binding"/>
    <property type="evidence" value="ECO:0007669"/>
    <property type="project" value="TreeGrafter"/>
</dbReference>
<keyword evidence="7" id="KW-1185">Reference proteome</keyword>
<proteinExistence type="inferred from homology"/>
<dbReference type="Proteomes" id="UP000076825">
    <property type="component" value="Chromosome 1"/>
</dbReference>
<dbReference type="InterPro" id="IPR005119">
    <property type="entry name" value="LysR_subst-bd"/>
</dbReference>
<dbReference type="InterPro" id="IPR036388">
    <property type="entry name" value="WH-like_DNA-bd_sf"/>
</dbReference>
<dbReference type="KEGG" id="btrm:SAMEA390648702089"/>
<sequence length="288" mass="31280">MTLPDMELSDLRIFLAVAREQSITRAAQALDRVPSNVSTRIQQLEAALGVALFERPARRMRLSPAGQTLVGYASRLLDLAEQAHQAVAAPAPAGRLRLGAMESSAASRLPAPLARLHARWPALELQLRTGTSRFLADAVRSHALDCAIVAHPHAERPDDVRALGADLDGDYLHSEELLLLQAQPQTQPRTLATFARGCAYRERAEQWLRQHGEDLAGWQILELGSYHAILACVLAGSAVAVLPRSVWALHASAAHLSSRVIGPAHCFLIRRKGQDSANIQALLEALRA</sequence>
<dbReference type="InterPro" id="IPR000847">
    <property type="entry name" value="LysR_HTH_N"/>
</dbReference>
<feature type="domain" description="HTH lysR-type" evidence="5">
    <location>
        <begin position="6"/>
        <end position="63"/>
    </location>
</feature>
<dbReference type="PANTHER" id="PTHR30126:SF40">
    <property type="entry name" value="HTH-TYPE TRANSCRIPTIONAL REGULATOR GLTR"/>
    <property type="match status" value="1"/>
</dbReference>
<dbReference type="InterPro" id="IPR036390">
    <property type="entry name" value="WH_DNA-bd_sf"/>
</dbReference>
<dbReference type="eggNOG" id="COG0583">
    <property type="taxonomic scope" value="Bacteria"/>
</dbReference>
<dbReference type="EMBL" id="LT546645">
    <property type="protein sequence ID" value="SAI70165.1"/>
    <property type="molecule type" value="Genomic_DNA"/>
</dbReference>
<dbReference type="Gene3D" id="1.10.10.10">
    <property type="entry name" value="Winged helix-like DNA-binding domain superfamily/Winged helix DNA-binding domain"/>
    <property type="match status" value="1"/>
</dbReference>
<dbReference type="Gene3D" id="3.40.190.10">
    <property type="entry name" value="Periplasmic binding protein-like II"/>
    <property type="match status" value="2"/>
</dbReference>
<evidence type="ECO:0000313" key="7">
    <source>
        <dbReference type="Proteomes" id="UP000076825"/>
    </source>
</evidence>
<dbReference type="PROSITE" id="PS50931">
    <property type="entry name" value="HTH_LYSR"/>
    <property type="match status" value="1"/>
</dbReference>
<gene>
    <name evidence="6" type="primary">gltR_2</name>
    <name evidence="6" type="ORF">SAMEA3906487_02089</name>
</gene>
<evidence type="ECO:0000259" key="5">
    <source>
        <dbReference type="PROSITE" id="PS50931"/>
    </source>
</evidence>
<dbReference type="Pfam" id="PF03466">
    <property type="entry name" value="LysR_substrate"/>
    <property type="match status" value="1"/>
</dbReference>
<dbReference type="FunFam" id="1.10.10.10:FF:000001">
    <property type="entry name" value="LysR family transcriptional regulator"/>
    <property type="match status" value="1"/>
</dbReference>
<dbReference type="GO" id="GO:0003700">
    <property type="term" value="F:DNA-binding transcription factor activity"/>
    <property type="evidence" value="ECO:0007669"/>
    <property type="project" value="InterPro"/>
</dbReference>
<evidence type="ECO:0000313" key="6">
    <source>
        <dbReference type="EMBL" id="SAI70165.1"/>
    </source>
</evidence>
<dbReference type="Pfam" id="PF00126">
    <property type="entry name" value="HTH_1"/>
    <property type="match status" value="1"/>
</dbReference>
<evidence type="ECO:0000256" key="1">
    <source>
        <dbReference type="ARBA" id="ARBA00009437"/>
    </source>
</evidence>
<evidence type="ECO:0000256" key="2">
    <source>
        <dbReference type="ARBA" id="ARBA00023015"/>
    </source>
</evidence>
<name>A0A157SIC7_9BORD</name>
<evidence type="ECO:0000256" key="3">
    <source>
        <dbReference type="ARBA" id="ARBA00023125"/>
    </source>
</evidence>
<reference evidence="6 7" key="1">
    <citation type="submission" date="2016-04" db="EMBL/GenBank/DDBJ databases">
        <authorList>
            <consortium name="Pathogen Informatics"/>
        </authorList>
    </citation>
    <scope>NUCLEOTIDE SEQUENCE [LARGE SCALE GENOMIC DNA]</scope>
    <source>
        <strain evidence="6 7">H044680328</strain>
    </source>
</reference>
<dbReference type="SUPFAM" id="SSF46785">
    <property type="entry name" value="Winged helix' DNA-binding domain"/>
    <property type="match status" value="1"/>
</dbReference>
<keyword evidence="4" id="KW-0804">Transcription</keyword>